<reference evidence="2" key="1">
    <citation type="journal article" date="2019" name="Int. J. Syst. Evol. Microbiol.">
        <title>The Global Catalogue of Microorganisms (GCM) 10K type strain sequencing project: providing services to taxonomists for standard genome sequencing and annotation.</title>
        <authorList>
            <consortium name="The Broad Institute Genomics Platform"/>
            <consortium name="The Broad Institute Genome Sequencing Center for Infectious Disease"/>
            <person name="Wu L."/>
            <person name="Ma J."/>
        </authorList>
    </citation>
    <scope>NUCLEOTIDE SEQUENCE [LARGE SCALE GENOMIC DNA]</scope>
    <source>
        <strain evidence="2">NBRC 103166</strain>
    </source>
</reference>
<evidence type="ECO:0008006" key="3">
    <source>
        <dbReference type="Google" id="ProtNLM"/>
    </source>
</evidence>
<gene>
    <name evidence="1" type="ORF">GCM10007916_24410</name>
</gene>
<dbReference type="InterPro" id="IPR025990">
    <property type="entry name" value="zinc_ribbon_bacterial"/>
</dbReference>
<protein>
    <recommendedName>
        <fullName evidence="3">CPXCG motif-containing cysteine-rich protein</fullName>
    </recommendedName>
</protein>
<dbReference type="Proteomes" id="UP001157353">
    <property type="component" value="Unassembled WGS sequence"/>
</dbReference>
<dbReference type="EMBL" id="BSPQ01000013">
    <property type="protein sequence ID" value="GLS91372.1"/>
    <property type="molecule type" value="Genomic_DNA"/>
</dbReference>
<dbReference type="Pfam" id="PF14255">
    <property type="entry name" value="Zn_ribbon_21"/>
    <property type="match status" value="1"/>
</dbReference>
<organism evidence="1 2">
    <name type="scientific">Psychromonas marina</name>
    <dbReference type="NCBI Taxonomy" id="88364"/>
    <lineage>
        <taxon>Bacteria</taxon>
        <taxon>Pseudomonadati</taxon>
        <taxon>Pseudomonadota</taxon>
        <taxon>Gammaproteobacteria</taxon>
        <taxon>Alteromonadales</taxon>
        <taxon>Psychromonadaceae</taxon>
        <taxon>Psychromonas</taxon>
    </lineage>
</organism>
<evidence type="ECO:0000313" key="2">
    <source>
        <dbReference type="Proteomes" id="UP001157353"/>
    </source>
</evidence>
<keyword evidence="2" id="KW-1185">Reference proteome</keyword>
<sequence length="65" mass="7342">MNHLIEATVGCPYCGEMIDILIDYADLGQQYTEDCQVCCKPIIFMIVEDMQGELLVNAYSEDDAF</sequence>
<proteinExistence type="predicted"/>
<dbReference type="InterPro" id="IPR017143">
    <property type="entry name" value="UCP037225"/>
</dbReference>
<evidence type="ECO:0000313" key="1">
    <source>
        <dbReference type="EMBL" id="GLS91372.1"/>
    </source>
</evidence>
<accession>A0ABQ6E1Q4</accession>
<comment type="caution">
    <text evidence="1">The sequence shown here is derived from an EMBL/GenBank/DDBJ whole genome shotgun (WGS) entry which is preliminary data.</text>
</comment>
<dbReference type="PIRSF" id="PIRSF037225">
    <property type="entry name" value="UCP037225"/>
    <property type="match status" value="1"/>
</dbReference>
<name>A0ABQ6E1Q4_9GAMM</name>
<dbReference type="RefSeq" id="WP_284204488.1">
    <property type="nucleotide sequence ID" value="NZ_BSPQ01000013.1"/>
</dbReference>